<protein>
    <submittedName>
        <fullName evidence="1">Uncharacterized protein</fullName>
    </submittedName>
</protein>
<gene>
    <name evidence="1" type="ORF">DX927_23880</name>
</gene>
<evidence type="ECO:0000313" key="1">
    <source>
        <dbReference type="EMBL" id="KAA6446731.1"/>
    </source>
</evidence>
<proteinExistence type="predicted"/>
<comment type="caution">
    <text evidence="1">The sequence shown here is derived from an EMBL/GenBank/DDBJ whole genome shotgun (WGS) entry which is preliminary data.</text>
</comment>
<evidence type="ECO:0000313" key="2">
    <source>
        <dbReference type="Proteomes" id="UP000324326"/>
    </source>
</evidence>
<dbReference type="Proteomes" id="UP000324326">
    <property type="component" value="Unassembled WGS sequence"/>
</dbReference>
<accession>A0A5M8RFW1</accession>
<organism evidence="1 2">
    <name type="scientific">Bacillus swezeyi</name>
    <dbReference type="NCBI Taxonomy" id="1925020"/>
    <lineage>
        <taxon>Bacteria</taxon>
        <taxon>Bacillati</taxon>
        <taxon>Bacillota</taxon>
        <taxon>Bacilli</taxon>
        <taxon>Bacillales</taxon>
        <taxon>Bacillaceae</taxon>
        <taxon>Bacillus</taxon>
    </lineage>
</organism>
<dbReference type="EMBL" id="QSND01000008">
    <property type="protein sequence ID" value="KAA6446731.1"/>
    <property type="molecule type" value="Genomic_DNA"/>
</dbReference>
<sequence>MILKWAENKEKDKLMNELNTFIGNLTSERDSLAEKLRNFNKDEEISKLLKENENLRINSLHSLSEKEREESDAFREEHWKKCKGNTSYLLTGAGIGTRVEVICSKCKIKKDITDISVW</sequence>
<dbReference type="AlphaFoldDB" id="A0A5M8RFW1"/>
<name>A0A5M8RFW1_9BACI</name>
<dbReference type="RefSeq" id="WP_148959227.1">
    <property type="nucleotide sequence ID" value="NZ_QSND01000008.1"/>
</dbReference>
<reference evidence="1 2" key="1">
    <citation type="submission" date="2018-08" db="EMBL/GenBank/DDBJ databases">
        <title>Bacillus phenotypic plasticity.</title>
        <authorList>
            <person name="Hurtado E."/>
        </authorList>
    </citation>
    <scope>NUCLEOTIDE SEQUENCE [LARGE SCALE GENOMIC DNA]</scope>
    <source>
        <strain evidence="1 2">427</strain>
    </source>
</reference>